<evidence type="ECO:0000313" key="3">
    <source>
        <dbReference type="Proteomes" id="UP000078512"/>
    </source>
</evidence>
<feature type="compositionally biased region" description="Low complexity" evidence="1">
    <location>
        <begin position="27"/>
        <end position="37"/>
    </location>
</feature>
<dbReference type="EMBL" id="KV442078">
    <property type="protein sequence ID" value="OAQ25439.1"/>
    <property type="molecule type" value="Genomic_DNA"/>
</dbReference>
<evidence type="ECO:0000313" key="2">
    <source>
        <dbReference type="EMBL" id="OAQ25439.1"/>
    </source>
</evidence>
<proteinExistence type="predicted"/>
<dbReference type="Proteomes" id="UP000078512">
    <property type="component" value="Unassembled WGS sequence"/>
</dbReference>
<organism evidence="2 3">
    <name type="scientific">Linnemannia elongata AG-77</name>
    <dbReference type="NCBI Taxonomy" id="1314771"/>
    <lineage>
        <taxon>Eukaryota</taxon>
        <taxon>Fungi</taxon>
        <taxon>Fungi incertae sedis</taxon>
        <taxon>Mucoromycota</taxon>
        <taxon>Mortierellomycotina</taxon>
        <taxon>Mortierellomycetes</taxon>
        <taxon>Mortierellales</taxon>
        <taxon>Mortierellaceae</taxon>
        <taxon>Linnemannia</taxon>
    </lineage>
</organism>
<keyword evidence="3" id="KW-1185">Reference proteome</keyword>
<reference evidence="2 3" key="1">
    <citation type="submission" date="2016-05" db="EMBL/GenBank/DDBJ databases">
        <title>Genome sequencing reveals origins of a unique bacterial endosymbiosis in the earliest lineages of terrestrial Fungi.</title>
        <authorList>
            <consortium name="DOE Joint Genome Institute"/>
            <person name="Uehling J."/>
            <person name="Gryganskyi A."/>
            <person name="Hameed K."/>
            <person name="Tschaplinski T."/>
            <person name="Misztal P."/>
            <person name="Wu S."/>
            <person name="Desiro A."/>
            <person name="Vande Pol N."/>
            <person name="Du Z.-Y."/>
            <person name="Zienkiewicz A."/>
            <person name="Zienkiewicz K."/>
            <person name="Morin E."/>
            <person name="Tisserant E."/>
            <person name="Splivallo R."/>
            <person name="Hainaut M."/>
            <person name="Henrissat B."/>
            <person name="Ohm R."/>
            <person name="Kuo A."/>
            <person name="Yan J."/>
            <person name="Lipzen A."/>
            <person name="Nolan M."/>
            <person name="Labutti K."/>
            <person name="Barry K."/>
            <person name="Goldstein A."/>
            <person name="Labbe J."/>
            <person name="Schadt C."/>
            <person name="Tuskan G."/>
            <person name="Grigoriev I."/>
            <person name="Martin F."/>
            <person name="Vilgalys R."/>
            <person name="Bonito G."/>
        </authorList>
    </citation>
    <scope>NUCLEOTIDE SEQUENCE [LARGE SCALE GENOMIC DNA]</scope>
    <source>
        <strain evidence="2 3">AG-77</strain>
    </source>
</reference>
<accession>A0A197JM43</accession>
<protein>
    <submittedName>
        <fullName evidence="2">Uncharacterized protein</fullName>
    </submittedName>
</protein>
<feature type="region of interest" description="Disordered" evidence="1">
    <location>
        <begin position="27"/>
        <end position="49"/>
    </location>
</feature>
<gene>
    <name evidence="2" type="ORF">K457DRAFT_1879574</name>
</gene>
<dbReference type="AlphaFoldDB" id="A0A197JM43"/>
<sequence>MSNLCTVPIGQGMCYYFELQHAATTKQQQQQQQQQQQGESIISMPTISS</sequence>
<name>A0A197JM43_9FUNG</name>
<feature type="compositionally biased region" description="Polar residues" evidence="1">
    <location>
        <begin position="38"/>
        <end position="49"/>
    </location>
</feature>
<evidence type="ECO:0000256" key="1">
    <source>
        <dbReference type="SAM" id="MobiDB-lite"/>
    </source>
</evidence>